<dbReference type="OrthoDB" id="4001at10239"/>
<dbReference type="GeneID" id="41701370"/>
<organism evidence="1">
    <name type="scientific">Tomelloso virus</name>
    <dbReference type="NCBI Taxonomy" id="2053981"/>
    <lineage>
        <taxon>Viruses</taxon>
        <taxon>Viruses incertae sedis</taxon>
        <taxon>Naldaviricetes</taxon>
        <taxon>Lefavirales</taxon>
        <taxon>Nudiviridae</taxon>
        <taxon>Alphanudivirus</taxon>
        <taxon>Alphanudivirus alterdromelanogasteris</taxon>
    </lineage>
</organism>
<reference evidence="1" key="1">
    <citation type="journal article" date="2021" name="Virus">
        <title>The discovery, distribution and diversity of DNA viruses associated with Drosophila melanogaster in Europe.</title>
        <authorList>
            <person name="Wallace M.A."/>
            <person name="Coffman K.A."/>
            <person name="Gilbert C."/>
            <person name="Ravindran S."/>
            <person name="Albery G.F."/>
            <person name="Abbott J."/>
            <person name="Argyridou E."/>
            <person name="Bellosta P."/>
            <person name="Betancourt A.J."/>
            <person name="Colinet H."/>
            <person name="Eric K."/>
            <person name="Glaser-Schmitt A."/>
            <person name="Grath S."/>
            <person name="Jelic M."/>
            <person name="Kankare M."/>
            <person name="Kozeretska I."/>
            <person name="Loeschcke V."/>
            <person name="Montchamp-Moreau C."/>
            <person name="Ometto L."/>
            <person name="Onder B.S."/>
            <person name="Orengo D.J."/>
            <person name="Parsch J."/>
            <person name="Pascual M."/>
            <person name="Patenkovic A."/>
            <person name="Puerma E."/>
            <person name="Ritchie M.G."/>
            <person name="Rota-Stabelli O."/>
            <person name="Schou M.F."/>
            <person name="Serga S.V."/>
            <person name="Stamenkovic-Radak M."/>
            <person name="Tanaskovic M."/>
            <person name="Veselinovic M.S."/>
            <person name="Vieira J."/>
            <person name="Vieira C.P."/>
            <person name="Kapun M."/>
            <person name="Flatt T."/>
            <person name="Gonzalez J."/>
            <person name="Staubach F."/>
            <person name="Obbard D.J."/>
        </authorList>
    </citation>
    <scope>NUCLEOTIDE SEQUENCE</scope>
    <source>
        <strain evidence="1">DrosEU28 Tomelloso 2015</strain>
    </source>
</reference>
<dbReference type="SUPFAM" id="SSF52540">
    <property type="entry name" value="P-loop containing nucleoside triphosphate hydrolases"/>
    <property type="match status" value="1"/>
</dbReference>
<dbReference type="Proteomes" id="UP000289333">
    <property type="component" value="Segment"/>
</dbReference>
<dbReference type="Gene3D" id="3.40.50.300">
    <property type="entry name" value="P-loop containing nucleotide triphosphate hydrolases"/>
    <property type="match status" value="1"/>
</dbReference>
<proteinExistence type="predicted"/>
<evidence type="ECO:0000313" key="2">
    <source>
        <dbReference type="Proteomes" id="UP000289333"/>
    </source>
</evidence>
<dbReference type="KEGG" id="vg:41701370"/>
<accession>A0A2H4T2T4</accession>
<name>A0A2H4T2T4_9VIRU</name>
<sequence length="854" mass="98472">MTNVLELILNNIPSTAADAPPTNTNNAEMMEEQKIKFTSNSIELPDHVPVTLADLRNESKNSISDGIERAKTGILMDRVVLPVPGSRNENASFDLALGEMYDKVRHDNEMVMYRECNLNSEQREIFDCIKEDPTRIILLQAGPGCGKSYTLKTIAYGIKNVKFDTIIYKLDLLDSFKYNTRRFTVAKFVMRLLQIGYFQYQALDRLLSQTISFYDFMLVITAMIKKSKLPNMLGGVVFLDEYTVVSKPILLVTLMLLEYHKIGAIICGDRNQLQNIFNSRHAPLSSYKIASSFADKSFVLHKNERCSDKDYNDIIGYISQFSCNRRLDDFAFAMVSAIFLPQLIAPPNYYQVHLAGTHQELSTLAHTLVCNNRIPTEFYAIDRSKVRNPETVSSTLLPTEALLEYQRRIDRNEPPRVDKFLPYLPLMKGGRYFVNKHSEHSQGILKEINPDGSLLMEMDDGNKILVTRNTKDGVMFEEHRKYLLNNESGRLYSYPIYPAEFMSIHMCQGCTIVENLDLILTNTQYQGLYVAMSRVTRPEQISRVTIPNQLSFIVSTIIHFPKLVETMKITVNDLELGMTNYVFYDVSHNASPFLPLIHDFILNTDPNVRRRLRNAIIEHASTYPQRIIQHDFKPPDAPSELLTMSTIIKYREIFMALACVDEIDRNVWLHEYILCTPEFGALLPNDFRANSITNYNRKFFDDNELTRLGGLNDAYPMEMSTIEYIEFKSKAAIRMQEHDRLKNEKYIIKQNGPYDFLESTEFCAKIYKRIKEATEKINSEWLIDELNIMLKDFKLLVTAEPPKVNSKHTFTLKRPQPMPLITPADRRRMMEESKKAKLDETIKIEKPNGLKLES</sequence>
<dbReference type="EMBL" id="KY457233">
    <property type="protein sequence ID" value="ATY70179.1"/>
    <property type="molecule type" value="Genomic_DNA"/>
</dbReference>
<dbReference type="RefSeq" id="YP_009553450.1">
    <property type="nucleotide sequence ID" value="NC_040789.1"/>
</dbReference>
<protein>
    <submittedName>
        <fullName evidence="1">DNAhel 2</fullName>
    </submittedName>
</protein>
<dbReference type="InterPro" id="IPR027417">
    <property type="entry name" value="P-loop_NTPase"/>
</dbReference>
<keyword evidence="2" id="KW-1185">Reference proteome</keyword>
<evidence type="ECO:0000313" key="1">
    <source>
        <dbReference type="EMBL" id="ATY70179.1"/>
    </source>
</evidence>